<dbReference type="InterPro" id="IPR007379">
    <property type="entry name" value="Tim44-like_dom"/>
</dbReference>
<dbReference type="SMART" id="SM00978">
    <property type="entry name" value="Tim44"/>
    <property type="match status" value="1"/>
</dbReference>
<dbReference type="InterPro" id="IPR032710">
    <property type="entry name" value="NTF2-like_dom_sf"/>
</dbReference>
<dbReference type="EMBL" id="JX649881">
    <property type="protein sequence ID" value="AGC71760.1"/>
    <property type="molecule type" value="Genomic_DNA"/>
</dbReference>
<feature type="compositionally biased region" description="Low complexity" evidence="1">
    <location>
        <begin position="92"/>
        <end position="107"/>
    </location>
</feature>
<accession>L7VZZ5</accession>
<evidence type="ECO:0000256" key="1">
    <source>
        <dbReference type="SAM" id="MobiDB-lite"/>
    </source>
</evidence>
<evidence type="ECO:0000259" key="3">
    <source>
        <dbReference type="SMART" id="SM00978"/>
    </source>
</evidence>
<organism evidence="4">
    <name type="scientific">uncultured bacterium A1Q1_fos_504</name>
    <dbReference type="NCBI Taxonomy" id="1256580"/>
    <lineage>
        <taxon>Bacteria</taxon>
        <taxon>environmental samples</taxon>
    </lineage>
</organism>
<feature type="transmembrane region" description="Helical" evidence="2">
    <location>
        <begin position="58"/>
        <end position="77"/>
    </location>
</feature>
<keyword evidence="2" id="KW-1133">Transmembrane helix</keyword>
<proteinExistence type="predicted"/>
<keyword evidence="2" id="KW-0812">Transmembrane</keyword>
<name>L7VZZ5_9BACT</name>
<sequence>MAPATAATAAPAAAATGAAAGAAGAAAKTGMAKWAGPLAGIAAGLGLGYLFSKMGAGGFLGVLLLIGLGLAALIWFARSAARKQQPATASGPSSFDAPQSAASAPQPMQYAGTAAGGAAPVMASGLAGGFGIPTDFDKAGFEDNAKKQFMKLQAANDKGDLDGVRDFVTDELYNEIAKDVVGGNNEATQVDDLAAELLGIETERGQYWASVRFSGKMREDGMMMASPFTETWNLVKPVDGSKGWLVAGIQQA</sequence>
<evidence type="ECO:0000256" key="2">
    <source>
        <dbReference type="SAM" id="Phobius"/>
    </source>
</evidence>
<protein>
    <submittedName>
        <fullName evidence="4">Putative membrane protein</fullName>
    </submittedName>
</protein>
<dbReference type="Pfam" id="PF04280">
    <property type="entry name" value="Tim44"/>
    <property type="match status" value="1"/>
</dbReference>
<evidence type="ECO:0000313" key="4">
    <source>
        <dbReference type="EMBL" id="AGC71760.1"/>
    </source>
</evidence>
<reference evidence="4" key="1">
    <citation type="submission" date="2012-09" db="EMBL/GenBank/DDBJ databases">
        <title>Metagenomic Characterization of a Microbial Community in Wastewater Detects High Levels of Antibiotic Resistance.</title>
        <authorList>
            <person name="Abrams M."/>
            <person name="Caldwell A."/>
            <person name="Vandaei E."/>
            <person name="Lee W."/>
            <person name="Perrott J."/>
            <person name="Khan S.Y."/>
            <person name="Ta J."/>
            <person name="Romero D."/>
            <person name="Nguyen V."/>
            <person name="Pourmand N."/>
            <person name="Ouverney C.C."/>
        </authorList>
    </citation>
    <scope>NUCLEOTIDE SEQUENCE</scope>
</reference>
<dbReference type="PANTHER" id="PTHR41542:SF1">
    <property type="entry name" value="BLL5807 PROTEIN"/>
    <property type="match status" value="1"/>
</dbReference>
<feature type="transmembrane region" description="Helical" evidence="2">
    <location>
        <begin position="34"/>
        <end position="51"/>
    </location>
</feature>
<feature type="domain" description="Tim44-like" evidence="3">
    <location>
        <begin position="122"/>
        <end position="251"/>
    </location>
</feature>
<dbReference type="AlphaFoldDB" id="L7VZZ5"/>
<keyword evidence="2" id="KW-0472">Membrane</keyword>
<dbReference type="PANTHER" id="PTHR41542">
    <property type="entry name" value="BLL5807 PROTEIN"/>
    <property type="match status" value="1"/>
</dbReference>
<dbReference type="SUPFAM" id="SSF54427">
    <property type="entry name" value="NTF2-like"/>
    <property type="match status" value="1"/>
</dbReference>
<feature type="region of interest" description="Disordered" evidence="1">
    <location>
        <begin position="86"/>
        <end position="108"/>
    </location>
</feature>